<dbReference type="GeneID" id="90768875"/>
<evidence type="ECO:0000256" key="5">
    <source>
        <dbReference type="SAM" id="Phobius"/>
    </source>
</evidence>
<comment type="subcellular location">
    <subcellularLocation>
        <location evidence="1">Membrane</location>
        <topology evidence="1">Multi-pass membrane protein</topology>
    </subcellularLocation>
</comment>
<gene>
    <name evidence="6" type="ORF">E0E05_16340</name>
</gene>
<protein>
    <submittedName>
        <fullName evidence="6">DoxX family membrane protein</fullName>
    </submittedName>
</protein>
<sequence>MTDHGISSQRSNWKSYTLWAAQVLTAFAFFAAGMAKIAGAERMVTLFNEIGAGQWLRYTTGVLEMTGAILILIPSRAWLGGLLLSCIMVGAIYVHLAVVGGSFLPAPVLLVLSAWIAYERRPAIRA</sequence>
<dbReference type="RefSeq" id="WP_131617659.1">
    <property type="nucleotide sequence ID" value="NZ_CP036532.1"/>
</dbReference>
<evidence type="ECO:0000256" key="4">
    <source>
        <dbReference type="ARBA" id="ARBA00023136"/>
    </source>
</evidence>
<dbReference type="Proteomes" id="UP000293719">
    <property type="component" value="Chromosome"/>
</dbReference>
<feature type="transmembrane region" description="Helical" evidence="5">
    <location>
        <begin position="16"/>
        <end position="35"/>
    </location>
</feature>
<dbReference type="GO" id="GO:0016020">
    <property type="term" value="C:membrane"/>
    <property type="evidence" value="ECO:0007669"/>
    <property type="project" value="UniProtKB-SubCell"/>
</dbReference>
<keyword evidence="7" id="KW-1185">Reference proteome</keyword>
<reference evidence="6 7" key="1">
    <citation type="journal article" date="2017" name="Int. J. Syst. Evol. Microbiol.">
        <title>Roseitalea porphyridii gen. nov., sp. nov., isolated from a red alga, and reclassification of Hoeflea suaedae Chung et al. 2013 as Pseudohoeflea suaedae gen. nov., comb. nov.</title>
        <authorList>
            <person name="Hyeon J.W."/>
            <person name="Jeong S.E."/>
            <person name="Baek K."/>
            <person name="Jeon C.O."/>
        </authorList>
    </citation>
    <scope>NUCLEOTIDE SEQUENCE [LARGE SCALE GENOMIC DNA]</scope>
    <source>
        <strain evidence="6 7">MA7-20</strain>
    </source>
</reference>
<dbReference type="EMBL" id="CP036532">
    <property type="protein sequence ID" value="QBK32017.1"/>
    <property type="molecule type" value="Genomic_DNA"/>
</dbReference>
<dbReference type="InterPro" id="IPR032808">
    <property type="entry name" value="DoxX"/>
</dbReference>
<keyword evidence="2 5" id="KW-0812">Transmembrane</keyword>
<keyword evidence="3 5" id="KW-1133">Transmembrane helix</keyword>
<evidence type="ECO:0000256" key="2">
    <source>
        <dbReference type="ARBA" id="ARBA00022692"/>
    </source>
</evidence>
<dbReference type="Pfam" id="PF13564">
    <property type="entry name" value="DoxX_2"/>
    <property type="match status" value="1"/>
</dbReference>
<name>A0A4P6V3D1_9HYPH</name>
<proteinExistence type="predicted"/>
<evidence type="ECO:0000256" key="1">
    <source>
        <dbReference type="ARBA" id="ARBA00004141"/>
    </source>
</evidence>
<dbReference type="OrthoDB" id="3576439at2"/>
<organism evidence="6 7">
    <name type="scientific">Roseitalea porphyridii</name>
    <dbReference type="NCBI Taxonomy" id="1852022"/>
    <lineage>
        <taxon>Bacteria</taxon>
        <taxon>Pseudomonadati</taxon>
        <taxon>Pseudomonadota</taxon>
        <taxon>Alphaproteobacteria</taxon>
        <taxon>Hyphomicrobiales</taxon>
        <taxon>Ahrensiaceae</taxon>
        <taxon>Roseitalea</taxon>
    </lineage>
</organism>
<dbReference type="KEGG" id="rpod:E0E05_16340"/>
<evidence type="ECO:0000313" key="6">
    <source>
        <dbReference type="EMBL" id="QBK32017.1"/>
    </source>
</evidence>
<accession>A0A4P6V3D1</accession>
<evidence type="ECO:0000313" key="7">
    <source>
        <dbReference type="Proteomes" id="UP000293719"/>
    </source>
</evidence>
<dbReference type="AlphaFoldDB" id="A0A4P6V3D1"/>
<keyword evidence="4 5" id="KW-0472">Membrane</keyword>
<feature type="transmembrane region" description="Helical" evidence="5">
    <location>
        <begin position="55"/>
        <end position="73"/>
    </location>
</feature>
<feature type="transmembrane region" description="Helical" evidence="5">
    <location>
        <begin position="102"/>
        <end position="118"/>
    </location>
</feature>
<evidence type="ECO:0000256" key="3">
    <source>
        <dbReference type="ARBA" id="ARBA00022989"/>
    </source>
</evidence>